<keyword evidence="1" id="KW-1133">Transmembrane helix</keyword>
<dbReference type="Proteomes" id="UP000198642">
    <property type="component" value="Unassembled WGS sequence"/>
</dbReference>
<evidence type="ECO:0000256" key="1">
    <source>
        <dbReference type="SAM" id="Phobius"/>
    </source>
</evidence>
<sequence length="124" mass="14149">MIMNLFAYFAGTIITMPILATIVVYLAGVKVFRHKWKAVHTAVNWTTFLYIIAVGTMLKIMFGNSFSGIILAILLAMFAVIATVQWKMYTEVVFAKVFKVFWRVCFLLFLLLYCLLVLTGIVLH</sequence>
<reference evidence="2 3" key="1">
    <citation type="submission" date="2016-10" db="EMBL/GenBank/DDBJ databases">
        <authorList>
            <person name="de Groot N.N."/>
        </authorList>
    </citation>
    <scope>NUCLEOTIDE SEQUENCE [LARGE SCALE GENOMIC DNA]</scope>
    <source>
        <strain evidence="2 3">CGMCC 1.3702</strain>
    </source>
</reference>
<organism evidence="2 3">
    <name type="scientific">Lentibacillus halodurans</name>
    <dbReference type="NCBI Taxonomy" id="237679"/>
    <lineage>
        <taxon>Bacteria</taxon>
        <taxon>Bacillati</taxon>
        <taxon>Bacillota</taxon>
        <taxon>Bacilli</taxon>
        <taxon>Bacillales</taxon>
        <taxon>Bacillaceae</taxon>
        <taxon>Lentibacillus</taxon>
    </lineage>
</organism>
<keyword evidence="3" id="KW-1185">Reference proteome</keyword>
<keyword evidence="1" id="KW-0812">Transmembrane</keyword>
<dbReference type="InterPro" id="IPR024515">
    <property type="entry name" value="DUF3397"/>
</dbReference>
<dbReference type="OrthoDB" id="2353183at2"/>
<evidence type="ECO:0000313" key="3">
    <source>
        <dbReference type="Proteomes" id="UP000198642"/>
    </source>
</evidence>
<accession>A0A1I0Z3G5</accession>
<keyword evidence="1" id="KW-0472">Membrane</keyword>
<evidence type="ECO:0008006" key="4">
    <source>
        <dbReference type="Google" id="ProtNLM"/>
    </source>
</evidence>
<feature type="transmembrane region" description="Helical" evidence="1">
    <location>
        <begin position="100"/>
        <end position="123"/>
    </location>
</feature>
<proteinExistence type="predicted"/>
<evidence type="ECO:0000313" key="2">
    <source>
        <dbReference type="EMBL" id="SFB18813.1"/>
    </source>
</evidence>
<protein>
    <recommendedName>
        <fullName evidence="4">DUF3397 domain-containing protein</fullName>
    </recommendedName>
</protein>
<dbReference type="Pfam" id="PF11877">
    <property type="entry name" value="DUF3397"/>
    <property type="match status" value="1"/>
</dbReference>
<dbReference type="STRING" id="237679.SAMN04488072_10951"/>
<gene>
    <name evidence="2" type="ORF">SAMN04488072_10951</name>
</gene>
<dbReference type="RefSeq" id="WP_090238271.1">
    <property type="nucleotide sequence ID" value="NZ_FOJW01000009.1"/>
</dbReference>
<feature type="transmembrane region" description="Helical" evidence="1">
    <location>
        <begin position="41"/>
        <end position="62"/>
    </location>
</feature>
<feature type="transmembrane region" description="Helical" evidence="1">
    <location>
        <begin position="68"/>
        <end position="88"/>
    </location>
</feature>
<dbReference type="AlphaFoldDB" id="A0A1I0Z3G5"/>
<dbReference type="EMBL" id="FOJW01000009">
    <property type="protein sequence ID" value="SFB18813.1"/>
    <property type="molecule type" value="Genomic_DNA"/>
</dbReference>
<feature type="transmembrane region" description="Helical" evidence="1">
    <location>
        <begin position="6"/>
        <end position="29"/>
    </location>
</feature>
<name>A0A1I0Z3G5_9BACI</name>